<organism evidence="1 2">
    <name type="scientific">Telmatocola sphagniphila</name>
    <dbReference type="NCBI Taxonomy" id="1123043"/>
    <lineage>
        <taxon>Bacteria</taxon>
        <taxon>Pseudomonadati</taxon>
        <taxon>Planctomycetota</taxon>
        <taxon>Planctomycetia</taxon>
        <taxon>Gemmatales</taxon>
        <taxon>Gemmataceae</taxon>
    </lineage>
</organism>
<dbReference type="Proteomes" id="UP000676194">
    <property type="component" value="Chromosome"/>
</dbReference>
<proteinExistence type="predicted"/>
<evidence type="ECO:0008006" key="3">
    <source>
        <dbReference type="Google" id="ProtNLM"/>
    </source>
</evidence>
<dbReference type="KEGG" id="tsph:KIH39_17045"/>
<dbReference type="RefSeq" id="WP_213494423.1">
    <property type="nucleotide sequence ID" value="NZ_CP074694.1"/>
</dbReference>
<sequence length="106" mass="11637">MGRFVIVAYAPKPGQDEALLNAVRKHLAVLRGENLVTDRPAYVMRGADGTLVEIFEWLSAEAIAKAHSLPAVHALWAEFGAACDYKPLNTLAECQQLFAEFEPVNI</sequence>
<protein>
    <recommendedName>
        <fullName evidence="3">ABM domain-containing protein</fullName>
    </recommendedName>
</protein>
<evidence type="ECO:0000313" key="2">
    <source>
        <dbReference type="Proteomes" id="UP000676194"/>
    </source>
</evidence>
<accession>A0A8E6B2C6</accession>
<gene>
    <name evidence="1" type="ORF">KIH39_17045</name>
</gene>
<keyword evidence="2" id="KW-1185">Reference proteome</keyword>
<dbReference type="AlphaFoldDB" id="A0A8E6B2C6"/>
<dbReference type="EMBL" id="CP074694">
    <property type="protein sequence ID" value="QVL30552.1"/>
    <property type="molecule type" value="Genomic_DNA"/>
</dbReference>
<reference evidence="1" key="1">
    <citation type="submission" date="2021-05" db="EMBL/GenBank/DDBJ databases">
        <title>Complete genome sequence of the cellulolytic planctomycete Telmatocola sphagniphila SP2T and characterization of the first cellulase from planctomycetes.</title>
        <authorList>
            <person name="Rakitin A.L."/>
            <person name="Beletsky A.V."/>
            <person name="Naumoff D.G."/>
            <person name="Kulichevskaya I.S."/>
            <person name="Mardanov A.V."/>
            <person name="Ravin N.V."/>
            <person name="Dedysh S.N."/>
        </authorList>
    </citation>
    <scope>NUCLEOTIDE SEQUENCE</scope>
    <source>
        <strain evidence="1">SP2T</strain>
    </source>
</reference>
<evidence type="ECO:0000313" key="1">
    <source>
        <dbReference type="EMBL" id="QVL30552.1"/>
    </source>
</evidence>
<name>A0A8E6B2C6_9BACT</name>